<reference evidence="5" key="1">
    <citation type="submission" date="2021-09" db="EMBL/GenBank/DDBJ databases">
        <title>A high-quality genome of the endoparasitic fungus Hirsutella rhossiliensis with a comparison of Hirsutella genomes reveals transposable elements contributing to genome size variation.</title>
        <authorList>
            <person name="Lin R."/>
            <person name="Jiao Y."/>
            <person name="Sun X."/>
            <person name="Ling J."/>
            <person name="Xie B."/>
            <person name="Cheng X."/>
        </authorList>
    </citation>
    <scope>NUCLEOTIDE SEQUENCE</scope>
    <source>
        <strain evidence="5">HR02</strain>
    </source>
</reference>
<accession>A0A9P8MYG4</accession>
<feature type="chain" id="PRO_5040167035" evidence="3">
    <location>
        <begin position="18"/>
        <end position="549"/>
    </location>
</feature>
<keyword evidence="2" id="KW-1133">Transmembrane helix</keyword>
<keyword evidence="6" id="KW-1185">Reference proteome</keyword>
<dbReference type="RefSeq" id="XP_044721047.1">
    <property type="nucleotide sequence ID" value="XM_044864515.1"/>
</dbReference>
<dbReference type="InterPro" id="IPR021109">
    <property type="entry name" value="Peptidase_aspartic_dom_sf"/>
</dbReference>
<keyword evidence="2" id="KW-0472">Membrane</keyword>
<keyword evidence="2" id="KW-0812">Transmembrane</keyword>
<dbReference type="EMBL" id="JAIZPD010000005">
    <property type="protein sequence ID" value="KAH0963534.1"/>
    <property type="molecule type" value="Genomic_DNA"/>
</dbReference>
<proteinExistence type="predicted"/>
<dbReference type="OrthoDB" id="5361565at2759"/>
<feature type="signal peptide" evidence="3">
    <location>
        <begin position="1"/>
        <end position="17"/>
    </location>
</feature>
<dbReference type="Gene3D" id="2.40.70.10">
    <property type="entry name" value="Acid Proteases"/>
    <property type="match status" value="2"/>
</dbReference>
<protein>
    <submittedName>
        <fullName evidence="5">Aspartic-type endopeptidase</fullName>
    </submittedName>
</protein>
<organism evidence="5 6">
    <name type="scientific">Hirsutella rhossiliensis</name>
    <dbReference type="NCBI Taxonomy" id="111463"/>
    <lineage>
        <taxon>Eukaryota</taxon>
        <taxon>Fungi</taxon>
        <taxon>Dikarya</taxon>
        <taxon>Ascomycota</taxon>
        <taxon>Pezizomycotina</taxon>
        <taxon>Sordariomycetes</taxon>
        <taxon>Hypocreomycetidae</taxon>
        <taxon>Hypocreales</taxon>
        <taxon>Ophiocordycipitaceae</taxon>
        <taxon>Hirsutella</taxon>
    </lineage>
</organism>
<feature type="domain" description="Peptidase A1" evidence="4">
    <location>
        <begin position="45"/>
        <end position="401"/>
    </location>
</feature>
<dbReference type="PROSITE" id="PS51257">
    <property type="entry name" value="PROKAR_LIPOPROTEIN"/>
    <property type="match status" value="1"/>
</dbReference>
<evidence type="ECO:0000313" key="6">
    <source>
        <dbReference type="Proteomes" id="UP000824596"/>
    </source>
</evidence>
<dbReference type="InterPro" id="IPR033121">
    <property type="entry name" value="PEPTIDASE_A1"/>
</dbReference>
<dbReference type="SUPFAM" id="SSF50630">
    <property type="entry name" value="Acid proteases"/>
    <property type="match status" value="1"/>
</dbReference>
<feature type="transmembrane region" description="Helical" evidence="2">
    <location>
        <begin position="447"/>
        <end position="470"/>
    </location>
</feature>
<dbReference type="AlphaFoldDB" id="A0A9P8MYG4"/>
<evidence type="ECO:0000313" key="5">
    <source>
        <dbReference type="EMBL" id="KAH0963534.1"/>
    </source>
</evidence>
<keyword evidence="3" id="KW-0732">Signal</keyword>
<evidence type="ECO:0000256" key="3">
    <source>
        <dbReference type="SAM" id="SignalP"/>
    </source>
</evidence>
<dbReference type="GeneID" id="68355173"/>
<evidence type="ECO:0000256" key="1">
    <source>
        <dbReference type="SAM" id="MobiDB-lite"/>
    </source>
</evidence>
<dbReference type="PROSITE" id="PS51767">
    <property type="entry name" value="PEPTIDASE_A1"/>
    <property type="match status" value="1"/>
</dbReference>
<evidence type="ECO:0000259" key="4">
    <source>
        <dbReference type="PROSITE" id="PS51767"/>
    </source>
</evidence>
<feature type="compositionally biased region" description="Polar residues" evidence="1">
    <location>
        <begin position="427"/>
        <end position="442"/>
    </location>
</feature>
<evidence type="ECO:0000256" key="2">
    <source>
        <dbReference type="SAM" id="Phobius"/>
    </source>
</evidence>
<feature type="region of interest" description="Disordered" evidence="1">
    <location>
        <begin position="425"/>
        <end position="444"/>
    </location>
</feature>
<dbReference type="Proteomes" id="UP000824596">
    <property type="component" value="Unassembled WGS sequence"/>
</dbReference>
<gene>
    <name evidence="5" type="ORF">HRG_06044</name>
</gene>
<comment type="caution">
    <text evidence="5">The sequence shown here is derived from an EMBL/GenBank/DDBJ whole genome shotgun (WGS) entry which is preliminary data.</text>
</comment>
<sequence>MLARLVGFGLLASNLAASSSCPQQPFQLPIKDVQVYPNVANSFMTGIPAKIGTPSQDIVLLPWTELNNTWIYDQQVSCVKTVVRSDFLCDIRRGRPFDEDKSTTFQKATDIVAAGGATVEASYQGSERGIPKLIASGLGGTESFAPGGKDGLNDFPIGIPRLQWDHGYTTLHPLGLGSNSTYLNALRQAGRIGSRVFSIFWGRVWDDYPVDGALVVGGYDKEKTIGPNFTAPLDYGDFGDPSGCWTGMKVHITDIQLNNLDGSDVSLLPSSANMPACIVPQRQSLMEVPRPLLHKFERVTRTKSNGTSSGLHWGAPIFSADNVFEGDLTIVLSSGLKVRVPNTQFITPHLDMDRNGTRTLDDDQLDLVITGIENQPATLGRYFLTSAYLMVNHDAKAFTLWQANPTTSSSLVPVLDEKTAKKCGNANGITQSSMSRTPSDASKPSGAVIGGAVAGGVVAALLGLGTFFLIRRRRQNAGGEQASPDGGSAVSEHKLAQFTPGGAADAESWAQEMDGSPVTATEMYSSNHEVYEMDADAYGHRAVPDDKEW</sequence>
<name>A0A9P8MYG4_9HYPO</name>